<evidence type="ECO:0000256" key="1">
    <source>
        <dbReference type="SAM" id="SignalP"/>
    </source>
</evidence>
<organism evidence="3 4">
    <name type="scientific">Inquilinus ginsengisoli</name>
    <dbReference type="NCBI Taxonomy" id="363840"/>
    <lineage>
        <taxon>Bacteria</taxon>
        <taxon>Pseudomonadati</taxon>
        <taxon>Pseudomonadota</taxon>
        <taxon>Alphaproteobacteria</taxon>
        <taxon>Rhodospirillales</taxon>
        <taxon>Rhodospirillaceae</taxon>
        <taxon>Inquilinus</taxon>
    </lineage>
</organism>
<dbReference type="Pfam" id="PF02698">
    <property type="entry name" value="DUF218"/>
    <property type="match status" value="1"/>
</dbReference>
<feature type="domain" description="DUF218" evidence="2">
    <location>
        <begin position="40"/>
        <end position="174"/>
    </location>
</feature>
<keyword evidence="4" id="KW-1185">Reference proteome</keyword>
<sequence length="188" mass="20441">MRRVLVALMLAALVSGGAVAAAFKASEPLLVVRTAVEPADVIVVLGGDGPARAWQAAGLYRQGVAPKVLVTGFGDCQDIRRYMMDEGVPGEAIQTECTSRSTWENAVFSAPLLATMGARRAILVTSWFHTRRALACFRQVVPQVEWMSVPVERGESYRKMLSNHHGLSVLAEYVKIGWYAARYGVAAF</sequence>
<dbReference type="Proteomes" id="UP001262410">
    <property type="component" value="Unassembled WGS sequence"/>
</dbReference>
<dbReference type="InterPro" id="IPR014729">
    <property type="entry name" value="Rossmann-like_a/b/a_fold"/>
</dbReference>
<evidence type="ECO:0000313" key="4">
    <source>
        <dbReference type="Proteomes" id="UP001262410"/>
    </source>
</evidence>
<feature type="chain" id="PRO_5045410080" evidence="1">
    <location>
        <begin position="21"/>
        <end position="188"/>
    </location>
</feature>
<name>A0ABU1JI04_9PROT</name>
<protein>
    <submittedName>
        <fullName evidence="3">Uncharacterized SAM-binding protein YcdF (DUF218 family)</fullName>
    </submittedName>
</protein>
<proteinExistence type="predicted"/>
<dbReference type="Gene3D" id="3.40.50.620">
    <property type="entry name" value="HUPs"/>
    <property type="match status" value="1"/>
</dbReference>
<dbReference type="RefSeq" id="WP_309792210.1">
    <property type="nucleotide sequence ID" value="NZ_JAVDPW010000001.1"/>
</dbReference>
<evidence type="ECO:0000313" key="3">
    <source>
        <dbReference type="EMBL" id="MDR6288242.1"/>
    </source>
</evidence>
<dbReference type="CDD" id="cd06259">
    <property type="entry name" value="YdcF-like"/>
    <property type="match status" value="1"/>
</dbReference>
<comment type="caution">
    <text evidence="3">The sequence shown here is derived from an EMBL/GenBank/DDBJ whole genome shotgun (WGS) entry which is preliminary data.</text>
</comment>
<dbReference type="InterPro" id="IPR003848">
    <property type="entry name" value="DUF218"/>
</dbReference>
<reference evidence="3 4" key="1">
    <citation type="submission" date="2023-07" db="EMBL/GenBank/DDBJ databases">
        <title>Sorghum-associated microbial communities from plants grown in Nebraska, USA.</title>
        <authorList>
            <person name="Schachtman D."/>
        </authorList>
    </citation>
    <scope>NUCLEOTIDE SEQUENCE [LARGE SCALE GENOMIC DNA]</scope>
    <source>
        <strain evidence="3 4">584</strain>
    </source>
</reference>
<dbReference type="PANTHER" id="PTHR30336">
    <property type="entry name" value="INNER MEMBRANE PROTEIN, PROBABLE PERMEASE"/>
    <property type="match status" value="1"/>
</dbReference>
<evidence type="ECO:0000259" key="2">
    <source>
        <dbReference type="Pfam" id="PF02698"/>
    </source>
</evidence>
<feature type="signal peptide" evidence="1">
    <location>
        <begin position="1"/>
        <end position="20"/>
    </location>
</feature>
<dbReference type="EMBL" id="JAVDPW010000001">
    <property type="protein sequence ID" value="MDR6288242.1"/>
    <property type="molecule type" value="Genomic_DNA"/>
</dbReference>
<keyword evidence="1" id="KW-0732">Signal</keyword>
<accession>A0ABU1JI04</accession>
<dbReference type="PANTHER" id="PTHR30336:SF20">
    <property type="entry name" value="DUF218 DOMAIN-CONTAINING PROTEIN"/>
    <property type="match status" value="1"/>
</dbReference>
<gene>
    <name evidence="3" type="ORF">E9232_000741</name>
</gene>
<dbReference type="InterPro" id="IPR051599">
    <property type="entry name" value="Cell_Envelope_Assoc"/>
</dbReference>